<keyword evidence="2" id="KW-1185">Reference proteome</keyword>
<dbReference type="STRING" id="394096.DB31_0541"/>
<gene>
    <name evidence="1" type="ORF">DB31_0541</name>
</gene>
<evidence type="ECO:0000313" key="2">
    <source>
        <dbReference type="Proteomes" id="UP000028725"/>
    </source>
</evidence>
<evidence type="ECO:0000313" key="1">
    <source>
        <dbReference type="EMBL" id="KFE72279.1"/>
    </source>
</evidence>
<proteinExistence type="predicted"/>
<accession>A0A085WX66</accession>
<reference evidence="1 2" key="1">
    <citation type="submission" date="2014-04" db="EMBL/GenBank/DDBJ databases">
        <title>Genome assembly of Hyalangium minutum DSM 14724.</title>
        <authorList>
            <person name="Sharma G."/>
            <person name="Subramanian S."/>
        </authorList>
    </citation>
    <scope>NUCLEOTIDE SEQUENCE [LARGE SCALE GENOMIC DNA]</scope>
    <source>
        <strain evidence="1 2">DSM 14724</strain>
    </source>
</reference>
<dbReference type="EMBL" id="JMCB01000001">
    <property type="protein sequence ID" value="KFE72279.1"/>
    <property type="molecule type" value="Genomic_DNA"/>
</dbReference>
<dbReference type="Proteomes" id="UP000028725">
    <property type="component" value="Unassembled WGS sequence"/>
</dbReference>
<organism evidence="1 2">
    <name type="scientific">Hyalangium minutum</name>
    <dbReference type="NCBI Taxonomy" id="394096"/>
    <lineage>
        <taxon>Bacteria</taxon>
        <taxon>Pseudomonadati</taxon>
        <taxon>Myxococcota</taxon>
        <taxon>Myxococcia</taxon>
        <taxon>Myxococcales</taxon>
        <taxon>Cystobacterineae</taxon>
        <taxon>Archangiaceae</taxon>
        <taxon>Hyalangium</taxon>
    </lineage>
</organism>
<name>A0A085WX66_9BACT</name>
<dbReference type="AlphaFoldDB" id="A0A085WX66"/>
<protein>
    <submittedName>
        <fullName evidence="1">Uncharacterized protein</fullName>
    </submittedName>
</protein>
<sequence>MPHAVGTSRCGRSLRRACIVVHKRCIGPKELRIIFSSTRSAIPYFVAIFRGDSDRFPKGYLHAYA</sequence>
<comment type="caution">
    <text evidence="1">The sequence shown here is derived from an EMBL/GenBank/DDBJ whole genome shotgun (WGS) entry which is preliminary data.</text>
</comment>